<dbReference type="OrthoDB" id="5877302at2759"/>
<feature type="region of interest" description="Disordered" evidence="1">
    <location>
        <begin position="30"/>
        <end position="95"/>
    </location>
</feature>
<feature type="compositionally biased region" description="Low complexity" evidence="1">
    <location>
        <begin position="70"/>
        <end position="83"/>
    </location>
</feature>
<dbReference type="eggNOG" id="ENOG502T3J2">
    <property type="taxonomic scope" value="Eukaryota"/>
</dbReference>
<dbReference type="AlphaFoldDB" id="E3MLB5"/>
<dbReference type="EMBL" id="DS268454">
    <property type="protein sequence ID" value="EFP04380.1"/>
    <property type="molecule type" value="Genomic_DNA"/>
</dbReference>
<evidence type="ECO:0000313" key="3">
    <source>
        <dbReference type="Proteomes" id="UP000008281"/>
    </source>
</evidence>
<dbReference type="Proteomes" id="UP000008281">
    <property type="component" value="Unassembled WGS sequence"/>
</dbReference>
<keyword evidence="3" id="KW-1185">Reference proteome</keyword>
<sequence length="95" mass="10430">MDNYSLLSSEDHMEMRQFVAAGTDVQIFGKNRRDSQGSMSGDARVQFALSQTPPVETTSSGSPPRHHHTNNAANTSTTATHHTLSPVIQCFQKDQ</sequence>
<evidence type="ECO:0000256" key="1">
    <source>
        <dbReference type="SAM" id="MobiDB-lite"/>
    </source>
</evidence>
<dbReference type="HOGENOM" id="CLU_2374747_0_0_1"/>
<reference evidence="2" key="1">
    <citation type="submission" date="2007-07" db="EMBL/GenBank/DDBJ databases">
        <title>PCAP assembly of the Caenorhabditis remanei genome.</title>
        <authorList>
            <consortium name="The Caenorhabditis remanei Sequencing Consortium"/>
            <person name="Wilson R.K."/>
        </authorList>
    </citation>
    <scope>NUCLEOTIDE SEQUENCE [LARGE SCALE GENOMIC DNA]</scope>
    <source>
        <strain evidence="2">PB4641</strain>
    </source>
</reference>
<organism evidence="3">
    <name type="scientific">Caenorhabditis remanei</name>
    <name type="common">Caenorhabditis vulgaris</name>
    <dbReference type="NCBI Taxonomy" id="31234"/>
    <lineage>
        <taxon>Eukaryota</taxon>
        <taxon>Metazoa</taxon>
        <taxon>Ecdysozoa</taxon>
        <taxon>Nematoda</taxon>
        <taxon>Chromadorea</taxon>
        <taxon>Rhabditida</taxon>
        <taxon>Rhabditina</taxon>
        <taxon>Rhabditomorpha</taxon>
        <taxon>Rhabditoidea</taxon>
        <taxon>Rhabditidae</taxon>
        <taxon>Peloderinae</taxon>
        <taxon>Caenorhabditis</taxon>
    </lineage>
</organism>
<protein>
    <submittedName>
        <fullName evidence="2">Uncharacterized protein</fullName>
    </submittedName>
</protein>
<dbReference type="InParanoid" id="E3MLB5"/>
<dbReference type="STRING" id="31234.E3MLB5"/>
<proteinExistence type="predicted"/>
<gene>
    <name evidence="2" type="ORF">CRE_25727</name>
</gene>
<accession>E3MLB5</accession>
<name>E3MLB5_CAERE</name>
<evidence type="ECO:0000313" key="2">
    <source>
        <dbReference type="EMBL" id="EFP04380.1"/>
    </source>
</evidence>
<feature type="compositionally biased region" description="Polar residues" evidence="1">
    <location>
        <begin position="48"/>
        <end position="62"/>
    </location>
</feature>